<dbReference type="PROSITE" id="PS51194">
    <property type="entry name" value="HELICASE_CTER"/>
    <property type="match status" value="1"/>
</dbReference>
<keyword evidence="3" id="KW-0413">Isomerase</keyword>
<evidence type="ECO:0000313" key="9">
    <source>
        <dbReference type="EMBL" id="OUS36235.1"/>
    </source>
</evidence>
<comment type="similarity">
    <text evidence="1">Belongs to the helicase family. RecQ subfamily.</text>
</comment>
<reference evidence="10" key="1">
    <citation type="journal article" date="2017" name="Proc. Natl. Acad. Sci. U.S.A.">
        <title>Simulation of Deepwater Horizon oil plume reveals substrate specialization within a complex community of hydrocarbon degraders.</title>
        <authorList>
            <person name="Hu P."/>
            <person name="Dubinsky E.A."/>
            <person name="Probst A.J."/>
            <person name="Wang J."/>
            <person name="Sieber C.M.K."/>
            <person name="Tom L.M."/>
            <person name="Gardinali P."/>
            <person name="Banfield J.F."/>
            <person name="Atlas R.M."/>
            <person name="Andersen G.L."/>
        </authorList>
    </citation>
    <scope>NUCLEOTIDE SEQUENCE [LARGE SCALE GENOMIC DNA]</scope>
</reference>
<evidence type="ECO:0000256" key="3">
    <source>
        <dbReference type="ARBA" id="ARBA00023235"/>
    </source>
</evidence>
<evidence type="ECO:0000313" key="10">
    <source>
        <dbReference type="Proteomes" id="UP000227088"/>
    </source>
</evidence>
<dbReference type="InterPro" id="IPR001650">
    <property type="entry name" value="Helicase_C-like"/>
</dbReference>
<evidence type="ECO:0000256" key="4">
    <source>
        <dbReference type="ARBA" id="ARBA00034617"/>
    </source>
</evidence>
<evidence type="ECO:0000256" key="2">
    <source>
        <dbReference type="ARBA" id="ARBA00023125"/>
    </source>
</evidence>
<feature type="domain" description="Helicase C-terminal" evidence="8">
    <location>
        <begin position="1"/>
        <end position="81"/>
    </location>
</feature>
<dbReference type="GO" id="GO:0030894">
    <property type="term" value="C:replisome"/>
    <property type="evidence" value="ECO:0007669"/>
    <property type="project" value="TreeGrafter"/>
</dbReference>
<name>A0A1Y5HN11_OLEAN</name>
<gene>
    <name evidence="9" type="ORF">A9R00_11650</name>
</gene>
<dbReference type="Proteomes" id="UP000227088">
    <property type="component" value="Unassembled WGS sequence"/>
</dbReference>
<sequence>DKSDIRFVIHYDLPKSIENYSQEIGRAGRDGQASKCLTLANLDGLNTVENFVYGDTPELSAIEFLLENIRHESKPSQREVNTTEWELQIVGLSNASNVRQLPLKTLLVQLEIQEVIKPMYAYFAEFKYKFVQQKESILAMFEGERQEFLQAVFQTSQFKKIWGAPDFEAMFKTYKSERGRVITALEYLAEKQLIELESKKMTEVFQVNQQALNNPVLGRSLHDYFVDKEEKEIKRIASLVRFFELDKCLSSNLARYFDDQQAPEQCGHCSVCRGQVAKLFYSEQAEWPTDEYLQQCLAGLSQQLADKADMSIDIQCRFLAGISVPVFARNKVRQLPGFACCEQLRYSAIKRKIACL</sequence>
<dbReference type="GO" id="GO:0003677">
    <property type="term" value="F:DNA binding"/>
    <property type="evidence" value="ECO:0007669"/>
    <property type="project" value="UniProtKB-KW"/>
</dbReference>
<dbReference type="GO" id="GO:0009378">
    <property type="term" value="F:four-way junction helicase activity"/>
    <property type="evidence" value="ECO:0007669"/>
    <property type="project" value="TreeGrafter"/>
</dbReference>
<dbReference type="EMBL" id="MABE01000665">
    <property type="protein sequence ID" value="OUS36235.1"/>
    <property type="molecule type" value="Genomic_DNA"/>
</dbReference>
<keyword evidence="2" id="KW-0238">DNA-binding</keyword>
<dbReference type="InterPro" id="IPR032284">
    <property type="entry name" value="RecQ_Zn-bd"/>
</dbReference>
<dbReference type="GO" id="GO:0006310">
    <property type="term" value="P:DNA recombination"/>
    <property type="evidence" value="ECO:0007669"/>
    <property type="project" value="TreeGrafter"/>
</dbReference>
<dbReference type="Pfam" id="PF16124">
    <property type="entry name" value="RecQ_Zn_bind"/>
    <property type="match status" value="1"/>
</dbReference>
<proteinExistence type="inferred from homology"/>
<dbReference type="GO" id="GO:0043590">
    <property type="term" value="C:bacterial nucleoid"/>
    <property type="evidence" value="ECO:0007669"/>
    <property type="project" value="TreeGrafter"/>
</dbReference>
<evidence type="ECO:0000256" key="5">
    <source>
        <dbReference type="ARBA" id="ARBA00034808"/>
    </source>
</evidence>
<evidence type="ECO:0000259" key="8">
    <source>
        <dbReference type="PROSITE" id="PS51194"/>
    </source>
</evidence>
<dbReference type="SUPFAM" id="SSF52540">
    <property type="entry name" value="P-loop containing nucleoside triphosphate hydrolases"/>
    <property type="match status" value="1"/>
</dbReference>
<dbReference type="GO" id="GO:0006281">
    <property type="term" value="P:DNA repair"/>
    <property type="evidence" value="ECO:0007669"/>
    <property type="project" value="TreeGrafter"/>
</dbReference>
<organism evidence="9 10">
    <name type="scientific">Oleispira antarctica</name>
    <dbReference type="NCBI Taxonomy" id="188908"/>
    <lineage>
        <taxon>Bacteria</taxon>
        <taxon>Pseudomonadati</taxon>
        <taxon>Pseudomonadota</taxon>
        <taxon>Gammaproteobacteria</taxon>
        <taxon>Oceanospirillales</taxon>
        <taxon>Oceanospirillaceae</taxon>
        <taxon>Oleispira</taxon>
    </lineage>
</organism>
<dbReference type="PANTHER" id="PTHR13710">
    <property type="entry name" value="DNA HELICASE RECQ FAMILY MEMBER"/>
    <property type="match status" value="1"/>
</dbReference>
<comment type="caution">
    <text evidence="9">The sequence shown here is derived from an EMBL/GenBank/DDBJ whole genome shotgun (WGS) entry which is preliminary data.</text>
</comment>
<dbReference type="Pfam" id="PF00271">
    <property type="entry name" value="Helicase_C"/>
    <property type="match status" value="1"/>
</dbReference>
<dbReference type="InterPro" id="IPR036388">
    <property type="entry name" value="WH-like_DNA-bd_sf"/>
</dbReference>
<evidence type="ECO:0000256" key="7">
    <source>
        <dbReference type="ARBA" id="ARBA00044550"/>
    </source>
</evidence>
<dbReference type="InterPro" id="IPR027417">
    <property type="entry name" value="P-loop_NTPase"/>
</dbReference>
<comment type="catalytic activity">
    <reaction evidence="4">
        <text>Couples ATP hydrolysis with the unwinding of duplex DNA by translocating in the 3'-5' direction.</text>
        <dbReference type="EC" id="5.6.2.4"/>
    </reaction>
</comment>
<protein>
    <recommendedName>
        <fullName evidence="6">ATP-dependent DNA helicase RecQ</fullName>
        <ecNumber evidence="5">5.6.2.4</ecNumber>
    </recommendedName>
    <alternativeName>
        <fullName evidence="7">DNA 3'-5' helicase RecQ</fullName>
    </alternativeName>
</protein>
<dbReference type="GO" id="GO:0043138">
    <property type="term" value="F:3'-5' DNA helicase activity"/>
    <property type="evidence" value="ECO:0007669"/>
    <property type="project" value="UniProtKB-EC"/>
</dbReference>
<dbReference type="Gene3D" id="3.40.50.300">
    <property type="entry name" value="P-loop containing nucleotide triphosphate hydrolases"/>
    <property type="match status" value="1"/>
</dbReference>
<dbReference type="PANTHER" id="PTHR13710:SF105">
    <property type="entry name" value="ATP-DEPENDENT DNA HELICASE Q1"/>
    <property type="match status" value="1"/>
</dbReference>
<dbReference type="EC" id="5.6.2.4" evidence="5"/>
<dbReference type="GO" id="GO:0005737">
    <property type="term" value="C:cytoplasm"/>
    <property type="evidence" value="ECO:0007669"/>
    <property type="project" value="TreeGrafter"/>
</dbReference>
<dbReference type="AlphaFoldDB" id="A0A1Y5HN11"/>
<dbReference type="Gene3D" id="1.10.10.10">
    <property type="entry name" value="Winged helix-like DNA-binding domain superfamily/Winged helix DNA-binding domain"/>
    <property type="match status" value="1"/>
</dbReference>
<evidence type="ECO:0000256" key="1">
    <source>
        <dbReference type="ARBA" id="ARBA00005446"/>
    </source>
</evidence>
<feature type="non-terminal residue" evidence="9">
    <location>
        <position position="1"/>
    </location>
</feature>
<accession>A0A1Y5HN11</accession>
<evidence type="ECO:0000256" key="6">
    <source>
        <dbReference type="ARBA" id="ARBA00044535"/>
    </source>
</evidence>